<proteinExistence type="inferred from homology"/>
<dbReference type="InterPro" id="IPR005886">
    <property type="entry name" value="UDP_G4E"/>
</dbReference>
<evidence type="ECO:0000256" key="10">
    <source>
        <dbReference type="RuleBase" id="RU366046"/>
    </source>
</evidence>
<dbReference type="InterPro" id="IPR001509">
    <property type="entry name" value="Epimerase_deHydtase"/>
</dbReference>
<evidence type="ECO:0000256" key="3">
    <source>
        <dbReference type="ARBA" id="ARBA00004947"/>
    </source>
</evidence>
<evidence type="ECO:0000259" key="11">
    <source>
        <dbReference type="Pfam" id="PF01370"/>
    </source>
</evidence>
<evidence type="ECO:0000256" key="2">
    <source>
        <dbReference type="ARBA" id="ARBA00001911"/>
    </source>
</evidence>
<evidence type="ECO:0000256" key="7">
    <source>
        <dbReference type="ARBA" id="ARBA00023027"/>
    </source>
</evidence>
<evidence type="ECO:0000313" key="13">
    <source>
        <dbReference type="Proteomes" id="UP000470771"/>
    </source>
</evidence>
<keyword evidence="9 10" id="KW-0413">Isomerase</keyword>
<keyword evidence="8" id="KW-0299">Galactose metabolism</keyword>
<dbReference type="GO" id="GO:0003978">
    <property type="term" value="F:UDP-glucose 4-epimerase activity"/>
    <property type="evidence" value="ECO:0007669"/>
    <property type="project" value="UniProtKB-UniRule"/>
</dbReference>
<evidence type="ECO:0000256" key="4">
    <source>
        <dbReference type="ARBA" id="ARBA00007637"/>
    </source>
</evidence>
<dbReference type="Proteomes" id="UP000470771">
    <property type="component" value="Unassembled WGS sequence"/>
</dbReference>
<feature type="domain" description="NAD-dependent epimerase/dehydratase" evidence="11">
    <location>
        <begin position="10"/>
        <end position="266"/>
    </location>
</feature>
<name>A0A6N9NQL1_9FLAO</name>
<dbReference type="NCBIfam" id="TIGR01179">
    <property type="entry name" value="galE"/>
    <property type="match status" value="1"/>
</dbReference>
<dbReference type="PANTHER" id="PTHR43725">
    <property type="entry name" value="UDP-GLUCOSE 4-EPIMERASE"/>
    <property type="match status" value="1"/>
</dbReference>
<evidence type="ECO:0000256" key="6">
    <source>
        <dbReference type="ARBA" id="ARBA00018569"/>
    </source>
</evidence>
<dbReference type="GO" id="GO:0005829">
    <property type="term" value="C:cytosol"/>
    <property type="evidence" value="ECO:0007669"/>
    <property type="project" value="TreeGrafter"/>
</dbReference>
<keyword evidence="13" id="KW-1185">Reference proteome</keyword>
<keyword evidence="7 10" id="KW-0520">NAD</keyword>
<reference evidence="12 13" key="1">
    <citation type="submission" date="2019-12" db="EMBL/GenBank/DDBJ databases">
        <authorList>
            <person name="Zhao J."/>
        </authorList>
    </citation>
    <scope>NUCLEOTIDE SEQUENCE [LARGE SCALE GENOMIC DNA]</scope>
    <source>
        <strain evidence="12 13">S-15</strain>
    </source>
</reference>
<dbReference type="CDD" id="cd05247">
    <property type="entry name" value="UDP_G4E_1_SDR_e"/>
    <property type="match status" value="1"/>
</dbReference>
<dbReference type="RefSeq" id="WP_160634316.1">
    <property type="nucleotide sequence ID" value="NZ_WWNE01000018.1"/>
</dbReference>
<dbReference type="Gene3D" id="3.90.25.10">
    <property type="entry name" value="UDP-galactose 4-epimerase, domain 1"/>
    <property type="match status" value="1"/>
</dbReference>
<protein>
    <recommendedName>
        <fullName evidence="6 10">UDP-glucose 4-epimerase</fullName>
        <ecNumber evidence="5 10">5.1.3.2</ecNumber>
    </recommendedName>
</protein>
<dbReference type="EMBL" id="WWNE01000018">
    <property type="protein sequence ID" value="NBG67367.1"/>
    <property type="molecule type" value="Genomic_DNA"/>
</dbReference>
<dbReference type="Pfam" id="PF01370">
    <property type="entry name" value="Epimerase"/>
    <property type="match status" value="1"/>
</dbReference>
<evidence type="ECO:0000256" key="8">
    <source>
        <dbReference type="ARBA" id="ARBA00023144"/>
    </source>
</evidence>
<keyword evidence="10" id="KW-0119">Carbohydrate metabolism</keyword>
<dbReference type="AlphaFoldDB" id="A0A6N9NQL1"/>
<comment type="subunit">
    <text evidence="10">Homodimer.</text>
</comment>
<accession>A0A6N9NQL1</accession>
<dbReference type="SUPFAM" id="SSF51735">
    <property type="entry name" value="NAD(P)-binding Rossmann-fold domains"/>
    <property type="match status" value="1"/>
</dbReference>
<evidence type="ECO:0000256" key="9">
    <source>
        <dbReference type="ARBA" id="ARBA00023235"/>
    </source>
</evidence>
<comment type="pathway">
    <text evidence="3 10">Carbohydrate metabolism; galactose metabolism.</text>
</comment>
<dbReference type="EC" id="5.1.3.2" evidence="5 10"/>
<comment type="catalytic activity">
    <reaction evidence="1 10">
        <text>UDP-alpha-D-glucose = UDP-alpha-D-galactose</text>
        <dbReference type="Rhea" id="RHEA:22168"/>
        <dbReference type="ChEBI" id="CHEBI:58885"/>
        <dbReference type="ChEBI" id="CHEBI:66914"/>
        <dbReference type="EC" id="5.1.3.2"/>
    </reaction>
</comment>
<dbReference type="PANTHER" id="PTHR43725:SF47">
    <property type="entry name" value="UDP-GLUCOSE 4-EPIMERASE"/>
    <property type="match status" value="1"/>
</dbReference>
<sequence length="344" mass="38066">MNNYSNRPKIVVTGGAGFIGSHTVVELWNVGYEPIIIDNFSNSQPWILDRIKQLTTNDIQCYDLDCANQVAMEDLFSQLGQVIGIIHFAAYKSVSESVAHPEKYYANNMGSLQTIINIKEKFNIPDLVFSSSATVYGVADHLPVTEDCDLKPASSPYGETKQLGEQLIKDQLETGAIILRYFNPIGAHPSGLLGELPSGVPQNLVPFITQTAIGDRDHLQVFGTDYETKDGTCVRDYIHVVDLAKAHVAALSRLLSTRRTDVYNIGTGKGNSVREVIETFEKVSGEQLPVKYVDRRPGDIESIYADCGKAALALHWNATYTLEDALMHAWQWEQSLKIEKSNAA</sequence>
<organism evidence="12 13">
    <name type="scientific">Acidiluteibacter ferrifornacis</name>
    <dbReference type="NCBI Taxonomy" id="2692424"/>
    <lineage>
        <taxon>Bacteria</taxon>
        <taxon>Pseudomonadati</taxon>
        <taxon>Bacteroidota</taxon>
        <taxon>Flavobacteriia</taxon>
        <taxon>Flavobacteriales</taxon>
        <taxon>Cryomorphaceae</taxon>
        <taxon>Acidiluteibacter</taxon>
    </lineage>
</organism>
<gene>
    <name evidence="12" type="primary">galE</name>
    <name evidence="12" type="ORF">GQN54_14660</name>
</gene>
<dbReference type="Gene3D" id="3.40.50.720">
    <property type="entry name" value="NAD(P)-binding Rossmann-like Domain"/>
    <property type="match status" value="1"/>
</dbReference>
<dbReference type="GO" id="GO:0006012">
    <property type="term" value="P:galactose metabolic process"/>
    <property type="evidence" value="ECO:0007669"/>
    <property type="project" value="UniProtKB-UniPathway"/>
</dbReference>
<dbReference type="InterPro" id="IPR036291">
    <property type="entry name" value="NAD(P)-bd_dom_sf"/>
</dbReference>
<evidence type="ECO:0000256" key="5">
    <source>
        <dbReference type="ARBA" id="ARBA00013189"/>
    </source>
</evidence>
<comment type="cofactor">
    <cofactor evidence="2 10">
        <name>NAD(+)</name>
        <dbReference type="ChEBI" id="CHEBI:57540"/>
    </cofactor>
</comment>
<comment type="similarity">
    <text evidence="4 10">Belongs to the NAD(P)-dependent epimerase/dehydratase family.</text>
</comment>
<evidence type="ECO:0000313" key="12">
    <source>
        <dbReference type="EMBL" id="NBG67367.1"/>
    </source>
</evidence>
<evidence type="ECO:0000256" key="1">
    <source>
        <dbReference type="ARBA" id="ARBA00000083"/>
    </source>
</evidence>
<dbReference type="UniPathway" id="UPA00214"/>
<comment type="caution">
    <text evidence="12">The sequence shown here is derived from an EMBL/GenBank/DDBJ whole genome shotgun (WGS) entry which is preliminary data.</text>
</comment>